<dbReference type="Proteomes" id="UP000595101">
    <property type="component" value="Chromosome"/>
</dbReference>
<dbReference type="GO" id="GO:0005980">
    <property type="term" value="P:glycogen catabolic process"/>
    <property type="evidence" value="ECO:0007669"/>
    <property type="project" value="InterPro"/>
</dbReference>
<dbReference type="KEGG" id="aall:I6G90_11115"/>
<evidence type="ECO:0000259" key="1">
    <source>
        <dbReference type="Pfam" id="PF06202"/>
    </source>
</evidence>
<sequence>MALSSNHPFTVAVSDTVSDPLDGADNKKIHLSSLAEISELVIYIGFSDSKEAAVSIVSEAITGDEINQHKKRVYDFLMGSYFWCSDTEYSKAVMWARLASQSFVNTEFGYGIWAGFPWFKDIWGRDSFISLPGICLVNGQFDIARKIIENFATMQNCNVQSVDYGRIPNRVTSKDNIIYNTTDGTPWMIRGVLEYINHSGDLAFAKVIYPVIKRFIEGVENNYLDHDGLMKHKDPDTWMDAKIEGVIPWSPRGCKANDIQALWFESIGVAKELAHLVSDQVGEKKYLAMSEKIKESFVEKFWDAEREILADRINDIDEQDWSIRPNQLMVVTIPHRDMLLPIDNAQHVIKNSINNLLFPWGICSLSQDHSEFHPYHDNQVMYHKDAAYHNGTIWGWNAGFTISALLKFNKIPVAYALSKNLADQILHQGYRGTMSENLDAYQHDPDKLVESGTYSQAWSVAEYARNLYQDYIGYKPELLHERVTISPKLPCEWRDVVVRLPLGVDNKIILNINVEDERTIYCLSTEKPLDNICVIINLPSQSGDTWTVKATLGQAVKITVNIKDCVAEGVIIECVKNLTETYPVLDDISFSIPNWNIKHQALQENNFLLRKRYSL</sequence>
<accession>A0A7T2PC42</accession>
<dbReference type="RefSeq" id="WP_197927507.1">
    <property type="nucleotide sequence ID" value="NZ_CP065745.1"/>
</dbReference>
<dbReference type="PANTHER" id="PTHR10569:SF2">
    <property type="entry name" value="GLYCOGEN DEBRANCHING ENZYME"/>
    <property type="match status" value="1"/>
</dbReference>
<feature type="domain" description="Glycogen debranching enzyme C-terminal" evidence="1">
    <location>
        <begin position="106"/>
        <end position="464"/>
    </location>
</feature>
<dbReference type="Gene3D" id="1.50.10.10">
    <property type="match status" value="1"/>
</dbReference>
<dbReference type="InterPro" id="IPR008928">
    <property type="entry name" value="6-hairpin_glycosidase_sf"/>
</dbReference>
<protein>
    <recommendedName>
        <fullName evidence="1">Glycogen debranching enzyme C-terminal domain-containing protein</fullName>
    </recommendedName>
</protein>
<dbReference type="SUPFAM" id="SSF48208">
    <property type="entry name" value="Six-hairpin glycosidases"/>
    <property type="match status" value="1"/>
</dbReference>
<gene>
    <name evidence="2" type="ORF">I6G90_11115</name>
</gene>
<reference evidence="2 3" key="1">
    <citation type="submission" date="2020-12" db="EMBL/GenBank/DDBJ databases">
        <title>FDA dAtabase for Regulatory Grade micrObial Sequences (FDA-ARGOS): Supporting development and validation of Infectious Disease Dx tests.</title>
        <authorList>
            <person name="Sproer C."/>
            <person name="Gronow S."/>
            <person name="Severitt S."/>
            <person name="Schroder I."/>
            <person name="Tallon L."/>
            <person name="Sadzewicz L."/>
            <person name="Zhao X."/>
            <person name="Boylan J."/>
            <person name="Ott S."/>
            <person name="Bowen H."/>
            <person name="Vavikolanu K."/>
            <person name="Mehta A."/>
            <person name="Aluvathingal J."/>
            <person name="Nadendla S."/>
            <person name="Lowell S."/>
            <person name="Myers T."/>
            <person name="Yan Y."/>
            <person name="Sichtig H."/>
        </authorList>
    </citation>
    <scope>NUCLEOTIDE SEQUENCE [LARGE SCALE GENOMIC DNA]</scope>
    <source>
        <strain evidence="2 3">FDAARGOS_933</strain>
    </source>
</reference>
<organism evidence="2 3">
    <name type="scientific">Aeromonas allosaccharophila</name>
    <dbReference type="NCBI Taxonomy" id="656"/>
    <lineage>
        <taxon>Bacteria</taxon>
        <taxon>Pseudomonadati</taxon>
        <taxon>Pseudomonadota</taxon>
        <taxon>Gammaproteobacteria</taxon>
        <taxon>Aeromonadales</taxon>
        <taxon>Aeromonadaceae</taxon>
        <taxon>Aeromonas</taxon>
    </lineage>
</organism>
<proteinExistence type="predicted"/>
<dbReference type="EMBL" id="CP065745">
    <property type="protein sequence ID" value="QPR53035.1"/>
    <property type="molecule type" value="Genomic_DNA"/>
</dbReference>
<evidence type="ECO:0000313" key="2">
    <source>
        <dbReference type="EMBL" id="QPR53035.1"/>
    </source>
</evidence>
<dbReference type="GO" id="GO:0004134">
    <property type="term" value="F:4-alpha-glucanotransferase activity"/>
    <property type="evidence" value="ECO:0007669"/>
    <property type="project" value="InterPro"/>
</dbReference>
<dbReference type="InterPro" id="IPR032790">
    <property type="entry name" value="GDE_C"/>
</dbReference>
<dbReference type="Pfam" id="PF06202">
    <property type="entry name" value="GDE_C"/>
    <property type="match status" value="1"/>
</dbReference>
<name>A0A7T2PC42_9GAMM</name>
<dbReference type="InterPro" id="IPR010401">
    <property type="entry name" value="AGL/Gdb1"/>
</dbReference>
<dbReference type="PANTHER" id="PTHR10569">
    <property type="entry name" value="GLYCOGEN DEBRANCHING ENZYME"/>
    <property type="match status" value="1"/>
</dbReference>
<dbReference type="GeneID" id="60786163"/>
<dbReference type="AlphaFoldDB" id="A0A7T2PC42"/>
<evidence type="ECO:0000313" key="3">
    <source>
        <dbReference type="Proteomes" id="UP000595101"/>
    </source>
</evidence>
<dbReference type="InterPro" id="IPR012341">
    <property type="entry name" value="6hp_glycosidase-like_sf"/>
</dbReference>
<dbReference type="GO" id="GO:0004135">
    <property type="term" value="F:amylo-alpha-1,6-glucosidase activity"/>
    <property type="evidence" value="ECO:0007669"/>
    <property type="project" value="InterPro"/>
</dbReference>